<keyword evidence="4 7" id="KW-0812">Transmembrane</keyword>
<evidence type="ECO:0000256" key="2">
    <source>
        <dbReference type="ARBA" id="ARBA00008472"/>
    </source>
</evidence>
<keyword evidence="7 8" id="KW-0874">Quinone</keyword>
<keyword evidence="7" id="KW-0830">Ubiquinone</keyword>
<organism evidence="9">
    <name type="scientific">Ignavibacterium album</name>
    <dbReference type="NCBI Taxonomy" id="591197"/>
    <lineage>
        <taxon>Bacteria</taxon>
        <taxon>Pseudomonadati</taxon>
        <taxon>Ignavibacteriota</taxon>
        <taxon>Ignavibacteria</taxon>
        <taxon>Ignavibacteriales</taxon>
        <taxon>Ignavibacteriaceae</taxon>
        <taxon>Ignavibacterium</taxon>
    </lineage>
</organism>
<dbReference type="AlphaFoldDB" id="A0A7V2ZIX0"/>
<evidence type="ECO:0000256" key="6">
    <source>
        <dbReference type="ARBA" id="ARBA00023136"/>
    </source>
</evidence>
<comment type="catalytic activity">
    <reaction evidence="7 8">
        <text>a quinone + NADH + 5 H(+)(in) = a quinol + NAD(+) + 4 H(+)(out)</text>
        <dbReference type="Rhea" id="RHEA:57888"/>
        <dbReference type="ChEBI" id="CHEBI:15378"/>
        <dbReference type="ChEBI" id="CHEBI:24646"/>
        <dbReference type="ChEBI" id="CHEBI:57540"/>
        <dbReference type="ChEBI" id="CHEBI:57945"/>
        <dbReference type="ChEBI" id="CHEBI:132124"/>
    </reaction>
</comment>
<dbReference type="InterPro" id="IPR023043">
    <property type="entry name" value="NAD(P)H_OxRDtase_bac/plastid"/>
</dbReference>
<keyword evidence="6 7" id="KW-0472">Membrane</keyword>
<evidence type="ECO:0000256" key="8">
    <source>
        <dbReference type="RuleBase" id="RU003639"/>
    </source>
</evidence>
<comment type="similarity">
    <text evidence="2 7 8">Belongs to the complex I subunit 3 family.</text>
</comment>
<feature type="transmembrane region" description="Helical" evidence="7">
    <location>
        <begin position="6"/>
        <end position="29"/>
    </location>
</feature>
<dbReference type="PANTHER" id="PTHR11058">
    <property type="entry name" value="NADH-UBIQUINONE OXIDOREDUCTASE CHAIN 3"/>
    <property type="match status" value="1"/>
</dbReference>
<keyword evidence="7" id="KW-1278">Translocase</keyword>
<dbReference type="GO" id="GO:0048038">
    <property type="term" value="F:quinone binding"/>
    <property type="evidence" value="ECO:0007669"/>
    <property type="project" value="UniProtKB-KW"/>
</dbReference>
<dbReference type="InterPro" id="IPR038430">
    <property type="entry name" value="NDAH_ubi_oxred_su3_sf"/>
</dbReference>
<dbReference type="EMBL" id="DSUJ01000008">
    <property type="protein sequence ID" value="HFI90809.1"/>
    <property type="molecule type" value="Genomic_DNA"/>
</dbReference>
<dbReference type="EC" id="7.1.1.-" evidence="7"/>
<feature type="transmembrane region" description="Helical" evidence="7">
    <location>
        <begin position="60"/>
        <end position="81"/>
    </location>
</feature>
<evidence type="ECO:0000313" key="9">
    <source>
        <dbReference type="EMBL" id="HFI90809.1"/>
    </source>
</evidence>
<dbReference type="Pfam" id="PF00507">
    <property type="entry name" value="Oxidored_q4"/>
    <property type="match status" value="1"/>
</dbReference>
<dbReference type="Gene3D" id="1.20.58.1610">
    <property type="entry name" value="NADH:ubiquinone/plastoquinone oxidoreductase, chain 3"/>
    <property type="match status" value="1"/>
</dbReference>
<keyword evidence="7" id="KW-1003">Cell membrane</keyword>
<accession>A0A7V2ZIX0</accession>
<dbReference type="InterPro" id="IPR000440">
    <property type="entry name" value="NADH_UbQ/plastoQ_OxRdtase_su3"/>
</dbReference>
<comment type="function">
    <text evidence="7">NDH-1 shuttles electrons from NADH, via FMN and iron-sulfur (Fe-S) centers, to quinones in the respiratory chain. The immediate electron acceptor for the enzyme in this species is believed to be ubiquinone. Couples the redox reaction to proton translocation (for every two electrons transferred, four hydrogen ions are translocated across the cytoplasmic membrane), and thus conserves the redox energy in a proton gradient.</text>
</comment>
<dbReference type="HAMAP" id="MF_01394">
    <property type="entry name" value="NDH1_NuoA"/>
    <property type="match status" value="1"/>
</dbReference>
<feature type="transmembrane region" description="Helical" evidence="7">
    <location>
        <begin position="87"/>
        <end position="113"/>
    </location>
</feature>
<gene>
    <name evidence="7" type="primary">nuoA</name>
    <name evidence="9" type="ORF">ENS31_04655</name>
</gene>
<evidence type="ECO:0000256" key="7">
    <source>
        <dbReference type="HAMAP-Rule" id="MF_01394"/>
    </source>
</evidence>
<comment type="caution">
    <text evidence="9">The sequence shown here is derived from an EMBL/GenBank/DDBJ whole genome shotgun (WGS) entry which is preliminary data.</text>
</comment>
<dbReference type="GO" id="GO:0050136">
    <property type="term" value="F:NADH dehydrogenase (quinone) (non-electrogenic) activity"/>
    <property type="evidence" value="ECO:0007669"/>
    <property type="project" value="UniProtKB-UniRule"/>
</dbReference>
<dbReference type="PANTHER" id="PTHR11058:SF9">
    <property type="entry name" value="NADH-UBIQUINONE OXIDOREDUCTASE CHAIN 3"/>
    <property type="match status" value="1"/>
</dbReference>
<comment type="subcellular location">
    <subcellularLocation>
        <location evidence="7 8">Cell membrane</location>
        <topology evidence="7 8">Multi-pass membrane protein</topology>
    </subcellularLocation>
    <subcellularLocation>
        <location evidence="1">Membrane</location>
        <topology evidence="1">Multi-pass membrane protein</topology>
    </subcellularLocation>
</comment>
<protein>
    <recommendedName>
        <fullName evidence="7">NADH-quinone oxidoreductase subunit A</fullName>
        <ecNumber evidence="7">7.1.1.-</ecNumber>
    </recommendedName>
    <alternativeName>
        <fullName evidence="7">NADH dehydrogenase I subunit A</fullName>
    </alternativeName>
    <alternativeName>
        <fullName evidence="7">NDH-1 subunit A</fullName>
    </alternativeName>
    <alternativeName>
        <fullName evidence="7">NUO1</fullName>
    </alternativeName>
</protein>
<evidence type="ECO:0000256" key="5">
    <source>
        <dbReference type="ARBA" id="ARBA00022989"/>
    </source>
</evidence>
<sequence length="122" mass="14060">MLEQYIPIFLVITVALIFAVVTVFTSKIFGPQRPNKSKISTYESGMQPIGTTNERVSIKYYLVAMLFIIFDLEVIFIYPWAVQFKKLFGVLGISVFVSMFIFLVVLELGYLYAYKKGGFKWD</sequence>
<keyword evidence="3 7" id="KW-0813">Transport</keyword>
<dbReference type="GO" id="GO:0008137">
    <property type="term" value="F:NADH dehydrogenase (ubiquinone) activity"/>
    <property type="evidence" value="ECO:0007669"/>
    <property type="project" value="InterPro"/>
</dbReference>
<evidence type="ECO:0000256" key="1">
    <source>
        <dbReference type="ARBA" id="ARBA00004141"/>
    </source>
</evidence>
<name>A0A7V2ZIX0_9BACT</name>
<dbReference type="GO" id="GO:0030964">
    <property type="term" value="C:NADH dehydrogenase complex"/>
    <property type="evidence" value="ECO:0007669"/>
    <property type="project" value="TreeGrafter"/>
</dbReference>
<reference evidence="9" key="1">
    <citation type="journal article" date="2020" name="mSystems">
        <title>Genome- and Community-Level Interaction Insights into Carbon Utilization and Element Cycling Functions of Hydrothermarchaeota in Hydrothermal Sediment.</title>
        <authorList>
            <person name="Zhou Z."/>
            <person name="Liu Y."/>
            <person name="Xu W."/>
            <person name="Pan J."/>
            <person name="Luo Z.H."/>
            <person name="Li M."/>
        </authorList>
    </citation>
    <scope>NUCLEOTIDE SEQUENCE [LARGE SCALE GENOMIC DNA]</scope>
    <source>
        <strain evidence="9">SpSt-479</strain>
    </source>
</reference>
<keyword evidence="5 7" id="KW-1133">Transmembrane helix</keyword>
<evidence type="ECO:0000256" key="3">
    <source>
        <dbReference type="ARBA" id="ARBA00022448"/>
    </source>
</evidence>
<proteinExistence type="inferred from homology"/>
<dbReference type="GO" id="GO:0005886">
    <property type="term" value="C:plasma membrane"/>
    <property type="evidence" value="ECO:0007669"/>
    <property type="project" value="UniProtKB-SubCell"/>
</dbReference>
<keyword evidence="7 8" id="KW-0520">NAD</keyword>
<comment type="subunit">
    <text evidence="7">NDH-1 is composed of 14 different subunits. Subunits NuoA, H, J, K, L, M, N constitute the membrane sector of the complex.</text>
</comment>
<evidence type="ECO:0000256" key="4">
    <source>
        <dbReference type="ARBA" id="ARBA00022692"/>
    </source>
</evidence>